<name>A0A516Q4J0_9ACTN</name>
<evidence type="ECO:0000256" key="1">
    <source>
        <dbReference type="ARBA" id="ARBA00006484"/>
    </source>
</evidence>
<reference evidence="3 4" key="1">
    <citation type="submission" date="2019-07" db="EMBL/GenBank/DDBJ databases">
        <title>Microlunatus dokdonensis sp. nov. isolated from the rhizospheric soil of the wild plant Elymus tsukushiensis.</title>
        <authorList>
            <person name="Ghim S.-Y."/>
            <person name="Hwang Y.-J."/>
            <person name="Son J.-S."/>
            <person name="Shin J.-H."/>
        </authorList>
    </citation>
    <scope>NUCLEOTIDE SEQUENCE [LARGE SCALE GENOMIC DNA]</scope>
    <source>
        <strain evidence="3 4">KUDC0627</strain>
    </source>
</reference>
<dbReference type="Pfam" id="PF00106">
    <property type="entry name" value="adh_short"/>
    <property type="match status" value="1"/>
</dbReference>
<sequence>MTHDLAGRRILITGASGGLGLASAEQLAARGAQIVLAVRNRERGKAAEQRIRMTVQHAALEIADLDLADQSSVDAFAQDQLRRGPLDALINNAGTSMVPRRTLTSDGFELQHATNLLGHFRLTALMMPALEQRAGRVVWLSSVVAWAPRRIDPSLGLAGHYNPSLVYAQSKLACGAIGLELDRRLRAAESAVSSVIAHPGWSNTGLFAQHPGFIPRLLHRTGAPLGSTAADGARSQVHAAVSPEVNGGDYIGPRWVGRGTPWKVRPRRLMSDPQSGLRLWTAAERVTGVSFPIPDERAA</sequence>
<dbReference type="PANTHER" id="PTHR24320">
    <property type="entry name" value="RETINOL DEHYDROGENASE"/>
    <property type="match status" value="1"/>
</dbReference>
<dbReference type="AlphaFoldDB" id="A0A516Q4J0"/>
<evidence type="ECO:0000256" key="2">
    <source>
        <dbReference type="ARBA" id="ARBA00023002"/>
    </source>
</evidence>
<dbReference type="InterPro" id="IPR002347">
    <property type="entry name" value="SDR_fam"/>
</dbReference>
<dbReference type="OrthoDB" id="4577644at2"/>
<evidence type="ECO:0000313" key="3">
    <source>
        <dbReference type="EMBL" id="QDP98363.1"/>
    </source>
</evidence>
<proteinExistence type="inferred from homology"/>
<accession>A0A516Q4J0</accession>
<dbReference type="InterPro" id="IPR036291">
    <property type="entry name" value="NAD(P)-bd_dom_sf"/>
</dbReference>
<dbReference type="GO" id="GO:0016491">
    <property type="term" value="F:oxidoreductase activity"/>
    <property type="evidence" value="ECO:0007669"/>
    <property type="project" value="UniProtKB-KW"/>
</dbReference>
<dbReference type="SUPFAM" id="SSF51735">
    <property type="entry name" value="NAD(P)-binding Rossmann-fold domains"/>
    <property type="match status" value="1"/>
</dbReference>
<evidence type="ECO:0000313" key="4">
    <source>
        <dbReference type="Proteomes" id="UP000319263"/>
    </source>
</evidence>
<keyword evidence="2" id="KW-0560">Oxidoreductase</keyword>
<dbReference type="RefSeq" id="WP_143988302.1">
    <property type="nucleotide sequence ID" value="NZ_CP041692.1"/>
</dbReference>
<gene>
    <name evidence="3" type="ORF">FOE78_22855</name>
</gene>
<protein>
    <submittedName>
        <fullName evidence="3">SDR family NAD(P)-dependent oxidoreductase</fullName>
    </submittedName>
</protein>
<dbReference type="PANTHER" id="PTHR24320:SF148">
    <property type="entry name" value="NAD(P)-BINDING ROSSMANN-FOLD SUPERFAMILY PROTEIN"/>
    <property type="match status" value="1"/>
</dbReference>
<dbReference type="PRINTS" id="PR00081">
    <property type="entry name" value="GDHRDH"/>
</dbReference>
<organism evidence="3 4">
    <name type="scientific">Microlunatus elymi</name>
    <dbReference type="NCBI Taxonomy" id="2596828"/>
    <lineage>
        <taxon>Bacteria</taxon>
        <taxon>Bacillati</taxon>
        <taxon>Actinomycetota</taxon>
        <taxon>Actinomycetes</taxon>
        <taxon>Propionibacteriales</taxon>
        <taxon>Propionibacteriaceae</taxon>
        <taxon>Microlunatus</taxon>
    </lineage>
</organism>
<comment type="similarity">
    <text evidence="1">Belongs to the short-chain dehydrogenases/reductases (SDR) family.</text>
</comment>
<dbReference type="Gene3D" id="3.40.50.720">
    <property type="entry name" value="NAD(P)-binding Rossmann-like Domain"/>
    <property type="match status" value="1"/>
</dbReference>
<dbReference type="Proteomes" id="UP000319263">
    <property type="component" value="Chromosome"/>
</dbReference>
<dbReference type="KEGG" id="mik:FOE78_22855"/>
<dbReference type="EMBL" id="CP041692">
    <property type="protein sequence ID" value="QDP98363.1"/>
    <property type="molecule type" value="Genomic_DNA"/>
</dbReference>
<keyword evidence="4" id="KW-1185">Reference proteome</keyword>